<evidence type="ECO:0000259" key="5">
    <source>
        <dbReference type="Pfam" id="PF01521"/>
    </source>
</evidence>
<dbReference type="RefSeq" id="WP_109764943.1">
    <property type="nucleotide sequence ID" value="NZ_QGGU01000014.1"/>
</dbReference>
<dbReference type="HAMAP" id="MF_01380">
    <property type="entry name" value="Fe_S_insert_ErpA"/>
    <property type="match status" value="1"/>
</dbReference>
<dbReference type="InterPro" id="IPR023063">
    <property type="entry name" value="ErpA_proteobact"/>
</dbReference>
<comment type="function">
    <text evidence="4">Required for insertion of 4Fe-4S clusters for at least IspG.</text>
</comment>
<name>A0A316FVH0_9GAMM</name>
<dbReference type="PROSITE" id="PS01152">
    <property type="entry name" value="HESB"/>
    <property type="match status" value="1"/>
</dbReference>
<evidence type="ECO:0000256" key="4">
    <source>
        <dbReference type="HAMAP-Rule" id="MF_01380"/>
    </source>
</evidence>
<evidence type="ECO:0000256" key="2">
    <source>
        <dbReference type="ARBA" id="ARBA00023004"/>
    </source>
</evidence>
<dbReference type="GO" id="GO:0051539">
    <property type="term" value="F:4 iron, 4 sulfur cluster binding"/>
    <property type="evidence" value="ECO:0007669"/>
    <property type="project" value="TreeGrafter"/>
</dbReference>
<evidence type="ECO:0000313" key="6">
    <source>
        <dbReference type="EMBL" id="PWK45401.1"/>
    </source>
</evidence>
<protein>
    <recommendedName>
        <fullName evidence="4">Iron-sulfur cluster insertion protein ErpA</fullName>
    </recommendedName>
</protein>
<dbReference type="Pfam" id="PF01521">
    <property type="entry name" value="Fe-S_biosyn"/>
    <property type="match status" value="1"/>
</dbReference>
<dbReference type="FunFam" id="2.60.300.12:FF:000002">
    <property type="entry name" value="Iron-sulfur cluster insertion protein ErpA"/>
    <property type="match status" value="1"/>
</dbReference>
<dbReference type="GO" id="GO:0016226">
    <property type="term" value="P:iron-sulfur cluster assembly"/>
    <property type="evidence" value="ECO:0007669"/>
    <property type="project" value="UniProtKB-UniRule"/>
</dbReference>
<dbReference type="InterPro" id="IPR000361">
    <property type="entry name" value="ATAP_core_dom"/>
</dbReference>
<keyword evidence="3 4" id="KW-0411">Iron-sulfur</keyword>
<dbReference type="InterPro" id="IPR017870">
    <property type="entry name" value="FeS_cluster_insertion_CS"/>
</dbReference>
<sequence length="121" mass="12773">MSDVETISEDSIPAMLEVTDAASCKVKELLEDEDNQALNLRVYVTGGGCSGFQYGFKFDDQSTADDARIEKGGMTLLVDPLSAQYLAGSVVDYIDGLDGARFVVNNPNATATCGCGASFSI</sequence>
<feature type="binding site" evidence="4">
    <location>
        <position position="113"/>
    </location>
    <ligand>
        <name>iron-sulfur cluster</name>
        <dbReference type="ChEBI" id="CHEBI:30408"/>
    </ligand>
</feature>
<dbReference type="GO" id="GO:0005829">
    <property type="term" value="C:cytosol"/>
    <property type="evidence" value="ECO:0007669"/>
    <property type="project" value="TreeGrafter"/>
</dbReference>
<comment type="caution">
    <text evidence="6">The sequence shown here is derived from an EMBL/GenBank/DDBJ whole genome shotgun (WGS) entry which is preliminary data.</text>
</comment>
<accession>A0A316FVH0</accession>
<comment type="cofactor">
    <cofactor evidence="4">
        <name>iron-sulfur cluster</name>
        <dbReference type="ChEBI" id="CHEBI:30408"/>
    </cofactor>
    <text evidence="4">Binds 1 iron-sulfur cluster per subunit.</text>
</comment>
<dbReference type="PANTHER" id="PTHR43011:SF1">
    <property type="entry name" value="IRON-SULFUR CLUSTER ASSEMBLY 2 HOMOLOG, MITOCHONDRIAL"/>
    <property type="match status" value="1"/>
</dbReference>
<dbReference type="GO" id="GO:0005506">
    <property type="term" value="F:iron ion binding"/>
    <property type="evidence" value="ECO:0007669"/>
    <property type="project" value="UniProtKB-UniRule"/>
</dbReference>
<dbReference type="EMBL" id="QGGU01000014">
    <property type="protein sequence ID" value="PWK45401.1"/>
    <property type="molecule type" value="Genomic_DNA"/>
</dbReference>
<evidence type="ECO:0000256" key="3">
    <source>
        <dbReference type="ARBA" id="ARBA00023014"/>
    </source>
</evidence>
<comment type="similarity">
    <text evidence="4">Belongs to the HesB/IscA family.</text>
</comment>
<proteinExistence type="inferred from homology"/>
<dbReference type="InterPro" id="IPR035903">
    <property type="entry name" value="HesB-like_dom_sf"/>
</dbReference>
<dbReference type="Gene3D" id="2.60.300.12">
    <property type="entry name" value="HesB-like domain"/>
    <property type="match status" value="1"/>
</dbReference>
<feature type="domain" description="Core" evidence="5">
    <location>
        <begin position="16"/>
        <end position="116"/>
    </location>
</feature>
<dbReference type="NCBIfam" id="NF010147">
    <property type="entry name" value="PRK13623.1"/>
    <property type="match status" value="1"/>
</dbReference>
<feature type="binding site" evidence="4">
    <location>
        <position position="49"/>
    </location>
    <ligand>
        <name>iron-sulfur cluster</name>
        <dbReference type="ChEBI" id="CHEBI:30408"/>
    </ligand>
</feature>
<keyword evidence="2 4" id="KW-0408">Iron</keyword>
<dbReference type="OrthoDB" id="9801228at2"/>
<comment type="subunit">
    <text evidence="4">Homodimer.</text>
</comment>
<dbReference type="SUPFAM" id="SSF89360">
    <property type="entry name" value="HesB-like domain"/>
    <property type="match status" value="1"/>
</dbReference>
<evidence type="ECO:0000313" key="7">
    <source>
        <dbReference type="Proteomes" id="UP000245790"/>
    </source>
</evidence>
<evidence type="ECO:0000256" key="1">
    <source>
        <dbReference type="ARBA" id="ARBA00022723"/>
    </source>
</evidence>
<dbReference type="Proteomes" id="UP000245790">
    <property type="component" value="Unassembled WGS sequence"/>
</dbReference>
<dbReference type="PANTHER" id="PTHR43011">
    <property type="entry name" value="IRON-SULFUR CLUSTER ASSEMBLY 2 HOMOLOG, MITOCHONDRIAL"/>
    <property type="match status" value="1"/>
</dbReference>
<reference evidence="6 7" key="1">
    <citation type="submission" date="2018-05" db="EMBL/GenBank/DDBJ databases">
        <title>Genomic Encyclopedia of Type Strains, Phase IV (KMG-IV): sequencing the most valuable type-strain genomes for metagenomic binning, comparative biology and taxonomic classification.</title>
        <authorList>
            <person name="Goeker M."/>
        </authorList>
    </citation>
    <scope>NUCLEOTIDE SEQUENCE [LARGE SCALE GENOMIC DNA]</scope>
    <source>
        <strain evidence="6 7">DSM 25350</strain>
    </source>
</reference>
<keyword evidence="7" id="KW-1185">Reference proteome</keyword>
<keyword evidence="1 4" id="KW-0479">Metal-binding</keyword>
<dbReference type="InterPro" id="IPR016092">
    <property type="entry name" value="ATAP"/>
</dbReference>
<dbReference type="AlphaFoldDB" id="A0A316FVH0"/>
<gene>
    <name evidence="4" type="primary">erpA</name>
    <name evidence="6" type="ORF">C8D97_11474</name>
</gene>
<feature type="binding site" evidence="4">
    <location>
        <position position="115"/>
    </location>
    <ligand>
        <name>iron-sulfur cluster</name>
        <dbReference type="ChEBI" id="CHEBI:30408"/>
    </ligand>
</feature>
<dbReference type="GO" id="GO:0051537">
    <property type="term" value="F:2 iron, 2 sulfur cluster binding"/>
    <property type="evidence" value="ECO:0007669"/>
    <property type="project" value="TreeGrafter"/>
</dbReference>
<organism evidence="6 7">
    <name type="scientific">Pleionea mediterranea</name>
    <dbReference type="NCBI Taxonomy" id="523701"/>
    <lineage>
        <taxon>Bacteria</taxon>
        <taxon>Pseudomonadati</taxon>
        <taxon>Pseudomonadota</taxon>
        <taxon>Gammaproteobacteria</taxon>
        <taxon>Oceanospirillales</taxon>
        <taxon>Pleioneaceae</taxon>
        <taxon>Pleionea</taxon>
    </lineage>
</organism>
<dbReference type="NCBIfam" id="TIGR00049">
    <property type="entry name" value="iron-sulfur cluster assembly accessory protein"/>
    <property type="match status" value="1"/>
</dbReference>